<feature type="chain" id="PRO_5011597210" evidence="1">
    <location>
        <begin position="26"/>
        <end position="115"/>
    </location>
</feature>
<keyword evidence="3" id="KW-1185">Reference proteome</keyword>
<evidence type="ECO:0000256" key="1">
    <source>
        <dbReference type="SAM" id="SignalP"/>
    </source>
</evidence>
<feature type="signal peptide" evidence="1">
    <location>
        <begin position="1"/>
        <end position="25"/>
    </location>
</feature>
<dbReference type="RefSeq" id="WP_092782457.1">
    <property type="nucleotide sequence ID" value="NZ_FNAP01000002.1"/>
</dbReference>
<sequence length="115" mass="11961">MFKKGFFVAAAVCAAIGFSASSAGAAPAMTSLQIEDPALVKVEFTRSGGTYRMARAGGVRAGDACELAEYRARTETCIIGERPVQARTGSCDCEETAAGFVCEVQIQCLGKVPAE</sequence>
<dbReference type="EMBL" id="FNAP01000002">
    <property type="protein sequence ID" value="SDD93041.1"/>
    <property type="molecule type" value="Genomic_DNA"/>
</dbReference>
<evidence type="ECO:0000313" key="2">
    <source>
        <dbReference type="EMBL" id="SDD93041.1"/>
    </source>
</evidence>
<protein>
    <submittedName>
        <fullName evidence="2">Uncharacterized protein</fullName>
    </submittedName>
</protein>
<reference evidence="2 3" key="1">
    <citation type="submission" date="2016-10" db="EMBL/GenBank/DDBJ databases">
        <authorList>
            <person name="de Groot N.N."/>
        </authorList>
    </citation>
    <scope>NUCLEOTIDE SEQUENCE [LARGE SCALE GENOMIC DNA]</scope>
    <source>
        <strain evidence="2 3">ATCC 700224</strain>
    </source>
</reference>
<evidence type="ECO:0000313" key="3">
    <source>
        <dbReference type="Proteomes" id="UP000199412"/>
    </source>
</evidence>
<name>A0A1G6YRW7_9PROT</name>
<organism evidence="2 3">
    <name type="scientific">Rhodospira trueperi</name>
    <dbReference type="NCBI Taxonomy" id="69960"/>
    <lineage>
        <taxon>Bacteria</taxon>
        <taxon>Pseudomonadati</taxon>
        <taxon>Pseudomonadota</taxon>
        <taxon>Alphaproteobacteria</taxon>
        <taxon>Rhodospirillales</taxon>
        <taxon>Rhodospirillaceae</taxon>
        <taxon>Rhodospira</taxon>
    </lineage>
</organism>
<keyword evidence="1" id="KW-0732">Signal</keyword>
<dbReference type="AlphaFoldDB" id="A0A1G6YRW7"/>
<proteinExistence type="predicted"/>
<dbReference type="Proteomes" id="UP000199412">
    <property type="component" value="Unassembled WGS sequence"/>
</dbReference>
<accession>A0A1G6YRW7</accession>
<gene>
    <name evidence="2" type="ORF">SAMN05421720_102106</name>
</gene>